<protein>
    <recommendedName>
        <fullName evidence="4">Restriction endonuclease domain-containing protein</fullName>
    </recommendedName>
</protein>
<sequence>MQEVNLRVSDRDFSSRLVVVPTETVEETELMFAPRDLLLAVEIVSPSTRARGRSPQEGAYARESYSVYWRIERPTGRVSMSMSSRVTNTSPPRGTTRERPRTCPSRSEVVLRPGPCWSVPSLTRAHAPSHTHRHEARRRW</sequence>
<dbReference type="EMBL" id="BAAAWD010000020">
    <property type="protein sequence ID" value="GAA3033517.1"/>
    <property type="molecule type" value="Genomic_DNA"/>
</dbReference>
<keyword evidence="3" id="KW-1185">Reference proteome</keyword>
<organism evidence="2 3">
    <name type="scientific">Streptosporangium longisporum</name>
    <dbReference type="NCBI Taxonomy" id="46187"/>
    <lineage>
        <taxon>Bacteria</taxon>
        <taxon>Bacillati</taxon>
        <taxon>Actinomycetota</taxon>
        <taxon>Actinomycetes</taxon>
        <taxon>Streptosporangiales</taxon>
        <taxon>Streptosporangiaceae</taxon>
        <taxon>Streptosporangium</taxon>
    </lineage>
</organism>
<evidence type="ECO:0000256" key="1">
    <source>
        <dbReference type="SAM" id="MobiDB-lite"/>
    </source>
</evidence>
<comment type="caution">
    <text evidence="2">The sequence shown here is derived from an EMBL/GenBank/DDBJ whole genome shotgun (WGS) entry which is preliminary data.</text>
</comment>
<name>A0ABP6LA92_9ACTN</name>
<reference evidence="3" key="1">
    <citation type="journal article" date="2019" name="Int. J. Syst. Evol. Microbiol.">
        <title>The Global Catalogue of Microorganisms (GCM) 10K type strain sequencing project: providing services to taxonomists for standard genome sequencing and annotation.</title>
        <authorList>
            <consortium name="The Broad Institute Genomics Platform"/>
            <consortium name="The Broad Institute Genome Sequencing Center for Infectious Disease"/>
            <person name="Wu L."/>
            <person name="Ma J."/>
        </authorList>
    </citation>
    <scope>NUCLEOTIDE SEQUENCE [LARGE SCALE GENOMIC DNA]</scope>
    <source>
        <strain evidence="3">JCM 3106</strain>
    </source>
</reference>
<feature type="compositionally biased region" description="Polar residues" evidence="1">
    <location>
        <begin position="78"/>
        <end position="88"/>
    </location>
</feature>
<dbReference type="Proteomes" id="UP001499930">
    <property type="component" value="Unassembled WGS sequence"/>
</dbReference>
<accession>A0ABP6LA92</accession>
<feature type="region of interest" description="Disordered" evidence="1">
    <location>
        <begin position="78"/>
        <end position="107"/>
    </location>
</feature>
<dbReference type="InterPro" id="IPR012296">
    <property type="entry name" value="Nuclease_put_TT1808"/>
</dbReference>
<evidence type="ECO:0008006" key="4">
    <source>
        <dbReference type="Google" id="ProtNLM"/>
    </source>
</evidence>
<proteinExistence type="predicted"/>
<evidence type="ECO:0000313" key="3">
    <source>
        <dbReference type="Proteomes" id="UP001499930"/>
    </source>
</evidence>
<dbReference type="Gene3D" id="3.90.1570.10">
    <property type="entry name" value="tt1808, chain A"/>
    <property type="match status" value="1"/>
</dbReference>
<evidence type="ECO:0000313" key="2">
    <source>
        <dbReference type="EMBL" id="GAA3033517.1"/>
    </source>
</evidence>
<gene>
    <name evidence="2" type="ORF">GCM10017559_71110</name>
</gene>